<dbReference type="InterPro" id="IPR058647">
    <property type="entry name" value="BSH_CzcB-like"/>
</dbReference>
<dbReference type="eggNOG" id="COG0845">
    <property type="taxonomic scope" value="Bacteria"/>
</dbReference>
<dbReference type="Pfam" id="PF25975">
    <property type="entry name" value="CzcB_C"/>
    <property type="match status" value="1"/>
</dbReference>
<feature type="chain" id="PRO_5002796517" evidence="3">
    <location>
        <begin position="33"/>
        <end position="337"/>
    </location>
</feature>
<evidence type="ECO:0000313" key="6">
    <source>
        <dbReference type="EMBL" id="ACE84874.1"/>
    </source>
</evidence>
<dbReference type="InterPro" id="IPR058649">
    <property type="entry name" value="CzcB_C"/>
</dbReference>
<dbReference type="GO" id="GO:0030288">
    <property type="term" value="C:outer membrane-bounded periplasmic space"/>
    <property type="evidence" value="ECO:0007669"/>
    <property type="project" value="TreeGrafter"/>
</dbReference>
<dbReference type="PANTHER" id="PTHR30097:SF4">
    <property type="entry name" value="SLR6042 PROTEIN"/>
    <property type="match status" value="1"/>
</dbReference>
<dbReference type="Pfam" id="PF25973">
    <property type="entry name" value="BSH_CzcB"/>
    <property type="match status" value="1"/>
</dbReference>
<organism evidence="6 7">
    <name type="scientific">Cellvibrio japonicus (strain Ueda107)</name>
    <name type="common">Pseudomonas fluorescens subsp. cellulosa</name>
    <dbReference type="NCBI Taxonomy" id="498211"/>
    <lineage>
        <taxon>Bacteria</taxon>
        <taxon>Pseudomonadati</taxon>
        <taxon>Pseudomonadota</taxon>
        <taxon>Gammaproteobacteria</taxon>
        <taxon>Cellvibrionales</taxon>
        <taxon>Cellvibrionaceae</taxon>
        <taxon>Cellvibrio</taxon>
    </lineage>
</organism>
<evidence type="ECO:0000256" key="3">
    <source>
        <dbReference type="SAM" id="SignalP"/>
    </source>
</evidence>
<dbReference type="KEGG" id="cja:CJA_1842"/>
<dbReference type="SUPFAM" id="SSF111369">
    <property type="entry name" value="HlyD-like secretion proteins"/>
    <property type="match status" value="1"/>
</dbReference>
<dbReference type="InterPro" id="IPR051909">
    <property type="entry name" value="MFP_Cation_Efflux"/>
</dbReference>
<dbReference type="Gene3D" id="2.40.30.170">
    <property type="match status" value="1"/>
</dbReference>
<dbReference type="Proteomes" id="UP000001036">
    <property type="component" value="Chromosome"/>
</dbReference>
<dbReference type="PANTHER" id="PTHR30097">
    <property type="entry name" value="CATION EFFLUX SYSTEM PROTEIN CUSB"/>
    <property type="match status" value="1"/>
</dbReference>
<evidence type="ECO:0000313" key="7">
    <source>
        <dbReference type="Proteomes" id="UP000001036"/>
    </source>
</evidence>
<dbReference type="GO" id="GO:0015679">
    <property type="term" value="P:plasma membrane copper ion transport"/>
    <property type="evidence" value="ECO:0007669"/>
    <property type="project" value="TreeGrafter"/>
</dbReference>
<feature type="region of interest" description="Disordered" evidence="2">
    <location>
        <begin position="33"/>
        <end position="72"/>
    </location>
</feature>
<dbReference type="STRING" id="498211.CJA_1842"/>
<keyword evidence="3" id="KW-0732">Signal</keyword>
<proteinExistence type="predicted"/>
<dbReference type="GO" id="GO:0060003">
    <property type="term" value="P:copper ion export"/>
    <property type="evidence" value="ECO:0007669"/>
    <property type="project" value="TreeGrafter"/>
</dbReference>
<protein>
    <submittedName>
        <fullName evidence="6">Possible RND divalent metal cation efflux membrane fusion protein CzcB</fullName>
    </submittedName>
</protein>
<dbReference type="AlphaFoldDB" id="B3PFX7"/>
<keyword evidence="1" id="KW-0813">Transport</keyword>
<evidence type="ECO:0000259" key="5">
    <source>
        <dbReference type="Pfam" id="PF25975"/>
    </source>
</evidence>
<dbReference type="RefSeq" id="WP_012487460.1">
    <property type="nucleotide sequence ID" value="NC_010995.1"/>
</dbReference>
<reference evidence="6 7" key="1">
    <citation type="journal article" date="2008" name="J. Bacteriol.">
        <title>Insights into plant cell wall degradation from the genome sequence of the soil bacterium Cellvibrio japonicus.</title>
        <authorList>
            <person name="Deboy R.T."/>
            <person name="Mongodin E.F."/>
            <person name="Fouts D.E."/>
            <person name="Tailford L.E."/>
            <person name="Khouri H."/>
            <person name="Emerson J.B."/>
            <person name="Mohamoud Y."/>
            <person name="Watkins K."/>
            <person name="Henrissat B."/>
            <person name="Gilbert H.J."/>
            <person name="Nelson K.E."/>
        </authorList>
    </citation>
    <scope>NUCLEOTIDE SEQUENCE [LARGE SCALE GENOMIC DNA]</scope>
    <source>
        <strain evidence="6 7">Ueda107</strain>
    </source>
</reference>
<feature type="domain" description="CzcB-like C-terminal circularly permuted SH3-like" evidence="5">
    <location>
        <begin position="265"/>
        <end position="325"/>
    </location>
</feature>
<dbReference type="Gene3D" id="2.40.50.100">
    <property type="match status" value="1"/>
</dbReference>
<feature type="compositionally biased region" description="Basic and acidic residues" evidence="2">
    <location>
        <begin position="33"/>
        <end position="59"/>
    </location>
</feature>
<evidence type="ECO:0000256" key="1">
    <source>
        <dbReference type="ARBA" id="ARBA00022448"/>
    </source>
</evidence>
<dbReference type="EMBL" id="CP000934">
    <property type="protein sequence ID" value="ACE84874.1"/>
    <property type="molecule type" value="Genomic_DNA"/>
</dbReference>
<dbReference type="OrthoDB" id="9768185at2"/>
<sequence>MNLSCKKRLAWIPATACLLALICVTSLPAARAADKDDDKHVEHKETKKTPKPADGKESEEHEDDEAEGHIRLSSEQLRKAGIQVVSAGSVSIRQTFPVHGVVTPNAEGIARIAARFPGVIRQFTRKPGEQVAMGDVLATIESNESLKVYSVTATVAGIITDRQGAVGEQTTDTPLFTILNSANLWVELSVFPRDVVHVKQGQTVVIRQPQRGLIAEGRLDYVGNTANPVNQAITVRAAVNNTEGHWIPGHFVSAEVVLSESPAAVAVRNEALQTLDGKTVVFVKEPNGFAPRAVQTGRTDYRYTEITNGLAAGESYVAVNSFILKADLGKESIEDDD</sequence>
<evidence type="ECO:0000256" key="2">
    <source>
        <dbReference type="SAM" id="MobiDB-lite"/>
    </source>
</evidence>
<dbReference type="HOGENOM" id="CLU_018816_13_0_6"/>
<keyword evidence="7" id="KW-1185">Reference proteome</keyword>
<dbReference type="Gene3D" id="2.40.420.20">
    <property type="match status" value="1"/>
</dbReference>
<dbReference type="GO" id="GO:0046914">
    <property type="term" value="F:transition metal ion binding"/>
    <property type="evidence" value="ECO:0007669"/>
    <property type="project" value="TreeGrafter"/>
</dbReference>
<evidence type="ECO:0000259" key="4">
    <source>
        <dbReference type="Pfam" id="PF25973"/>
    </source>
</evidence>
<feature type="signal peptide" evidence="3">
    <location>
        <begin position="1"/>
        <end position="32"/>
    </location>
</feature>
<gene>
    <name evidence="6" type="ordered locus">CJA_1842</name>
</gene>
<feature type="domain" description="CzcB-like barrel-sandwich hybrid" evidence="4">
    <location>
        <begin position="109"/>
        <end position="188"/>
    </location>
</feature>
<accession>B3PFX7</accession>
<name>B3PFX7_CELJU</name>